<dbReference type="EMBL" id="VSWD01000002">
    <property type="protein sequence ID" value="KAK3107403.1"/>
    <property type="molecule type" value="Genomic_DNA"/>
</dbReference>
<dbReference type="SUPFAM" id="SSF51069">
    <property type="entry name" value="Carbonic anhydrase"/>
    <property type="match status" value="1"/>
</dbReference>
<comment type="subcellular location">
    <subcellularLocation>
        <location evidence="1">Secreted</location>
    </subcellularLocation>
</comment>
<reference evidence="12" key="1">
    <citation type="submission" date="2019-08" db="EMBL/GenBank/DDBJ databases">
        <title>The improved chromosome-level genome for the pearl oyster Pinctada fucata martensii using PacBio sequencing and Hi-C.</title>
        <authorList>
            <person name="Zheng Z."/>
        </authorList>
    </citation>
    <scope>NUCLEOTIDE SEQUENCE</scope>
    <source>
        <strain evidence="12">ZZ-2019</strain>
        <tissue evidence="12">Adductor muscle</tissue>
    </source>
</reference>
<sequence>MQKCFLLIVFPFSYGASLHEHKTQNEKTPPDGECAIPKDDSCKMDFSYNRDICQGPLHWESISSCYKACGNNIRQSPINIVSKKAVFLPYLPQLRFKSTNDEIPTDVANHENRAPEFKPEDGKNLQVRLQKLIDGHYRFHNLHVHIGKDNNKGSEHSVDSTFTPMEAHMVFYHDPSKGIKPPSVQLGGAYAGKNQFVVIAVFLEVGSEGFGDAPDDEECQRLLGNDVPLNDNETNEVVESDHGQETPKNVKNENKQKDRDNVPSAEVDGDTDTSIPIKDCKGQKCDNVDDASIVNKENPDGNVDDASAVGDNDKDESIPVEECKGKKCDNVDDTNIVNEENADNNGDDAKIVNDKNPGDNVENDDDKADKVPRPRPRRSTFLLRNVGMFRRIFTKRDPFKGKCKTSKAKVLSRVLECAYRNNKLKKFTHHGEDVGLHVQLNPEMVLPSSKFRHYYTYQGSLTTPPCTESVLWVVSKCHVKVSERVLEALRSIEGYEDGTKLGKYGTRRPTKENGSPPPVYKSFI</sequence>
<feature type="compositionally biased region" description="Basic and acidic residues" evidence="9">
    <location>
        <begin position="347"/>
        <end position="357"/>
    </location>
</feature>
<keyword evidence="13" id="KW-1185">Reference proteome</keyword>
<evidence type="ECO:0000256" key="1">
    <source>
        <dbReference type="ARBA" id="ARBA00004613"/>
    </source>
</evidence>
<comment type="catalytic activity">
    <reaction evidence="8">
        <text>hydrogencarbonate + H(+) = CO2 + H2O</text>
        <dbReference type="Rhea" id="RHEA:10748"/>
        <dbReference type="ChEBI" id="CHEBI:15377"/>
        <dbReference type="ChEBI" id="CHEBI:15378"/>
        <dbReference type="ChEBI" id="CHEBI:16526"/>
        <dbReference type="ChEBI" id="CHEBI:17544"/>
        <dbReference type="EC" id="4.2.1.1"/>
    </reaction>
</comment>
<gene>
    <name evidence="12" type="ORF">FSP39_013750</name>
</gene>
<dbReference type="InterPro" id="IPR023561">
    <property type="entry name" value="Carbonic_anhydrase_a-class"/>
</dbReference>
<feature type="signal peptide" evidence="10">
    <location>
        <begin position="1"/>
        <end position="15"/>
    </location>
</feature>
<feature type="chain" id="PRO_5041691774" description="carbonic anhydrase" evidence="10">
    <location>
        <begin position="16"/>
        <end position="524"/>
    </location>
</feature>
<evidence type="ECO:0000256" key="5">
    <source>
        <dbReference type="ARBA" id="ARBA00022723"/>
    </source>
</evidence>
<accession>A0AA89CDC6</accession>
<organism evidence="12 13">
    <name type="scientific">Pinctada imbricata</name>
    <name type="common">Atlantic pearl-oyster</name>
    <name type="synonym">Pinctada martensii</name>
    <dbReference type="NCBI Taxonomy" id="66713"/>
    <lineage>
        <taxon>Eukaryota</taxon>
        <taxon>Metazoa</taxon>
        <taxon>Spiralia</taxon>
        <taxon>Lophotrochozoa</taxon>
        <taxon>Mollusca</taxon>
        <taxon>Bivalvia</taxon>
        <taxon>Autobranchia</taxon>
        <taxon>Pteriomorphia</taxon>
        <taxon>Pterioida</taxon>
        <taxon>Pterioidea</taxon>
        <taxon>Pteriidae</taxon>
        <taxon>Pinctada</taxon>
    </lineage>
</organism>
<evidence type="ECO:0000256" key="10">
    <source>
        <dbReference type="SAM" id="SignalP"/>
    </source>
</evidence>
<keyword evidence="10" id="KW-0732">Signal</keyword>
<evidence type="ECO:0000313" key="12">
    <source>
        <dbReference type="EMBL" id="KAK3107403.1"/>
    </source>
</evidence>
<dbReference type="GO" id="GO:0004089">
    <property type="term" value="F:carbonate dehydratase activity"/>
    <property type="evidence" value="ECO:0007669"/>
    <property type="project" value="UniProtKB-EC"/>
</dbReference>
<keyword evidence="7" id="KW-0456">Lyase</keyword>
<proteinExistence type="inferred from homology"/>
<feature type="compositionally biased region" description="Basic and acidic residues" evidence="9">
    <location>
        <begin position="239"/>
        <end position="261"/>
    </location>
</feature>
<evidence type="ECO:0000256" key="2">
    <source>
        <dbReference type="ARBA" id="ARBA00010718"/>
    </source>
</evidence>
<dbReference type="AlphaFoldDB" id="A0AA89CDC6"/>
<evidence type="ECO:0000256" key="9">
    <source>
        <dbReference type="SAM" id="MobiDB-lite"/>
    </source>
</evidence>
<evidence type="ECO:0000259" key="11">
    <source>
        <dbReference type="PROSITE" id="PS51144"/>
    </source>
</evidence>
<dbReference type="InterPro" id="IPR036398">
    <property type="entry name" value="CA_dom_sf"/>
</dbReference>
<evidence type="ECO:0000256" key="3">
    <source>
        <dbReference type="ARBA" id="ARBA00012925"/>
    </source>
</evidence>
<dbReference type="PANTHER" id="PTHR18952:SF265">
    <property type="entry name" value="CARBONIC ANHYDRASE"/>
    <property type="match status" value="1"/>
</dbReference>
<evidence type="ECO:0000256" key="6">
    <source>
        <dbReference type="ARBA" id="ARBA00022833"/>
    </source>
</evidence>
<evidence type="ECO:0000256" key="8">
    <source>
        <dbReference type="ARBA" id="ARBA00048348"/>
    </source>
</evidence>
<keyword evidence="6" id="KW-0862">Zinc</keyword>
<evidence type="ECO:0000256" key="7">
    <source>
        <dbReference type="ARBA" id="ARBA00023239"/>
    </source>
</evidence>
<dbReference type="GO" id="GO:0005576">
    <property type="term" value="C:extracellular region"/>
    <property type="evidence" value="ECO:0007669"/>
    <property type="project" value="UniProtKB-SubCell"/>
</dbReference>
<dbReference type="InterPro" id="IPR001148">
    <property type="entry name" value="CA_dom"/>
</dbReference>
<dbReference type="SMART" id="SM01057">
    <property type="entry name" value="Carb_anhydrase"/>
    <property type="match status" value="1"/>
</dbReference>
<dbReference type="GO" id="GO:0008270">
    <property type="term" value="F:zinc ion binding"/>
    <property type="evidence" value="ECO:0007669"/>
    <property type="project" value="InterPro"/>
</dbReference>
<feature type="region of interest" description="Disordered" evidence="9">
    <location>
        <begin position="214"/>
        <end position="375"/>
    </location>
</feature>
<evidence type="ECO:0000313" key="13">
    <source>
        <dbReference type="Proteomes" id="UP001186944"/>
    </source>
</evidence>
<dbReference type="PANTHER" id="PTHR18952">
    <property type="entry name" value="CARBONIC ANHYDRASE"/>
    <property type="match status" value="1"/>
</dbReference>
<dbReference type="EC" id="4.2.1.1" evidence="3"/>
<dbReference type="Proteomes" id="UP001186944">
    <property type="component" value="Unassembled WGS sequence"/>
</dbReference>
<protein>
    <recommendedName>
        <fullName evidence="3">carbonic anhydrase</fullName>
        <ecNumber evidence="3">4.2.1.1</ecNumber>
    </recommendedName>
</protein>
<feature type="compositionally biased region" description="Pro residues" evidence="9">
    <location>
        <begin position="515"/>
        <end position="524"/>
    </location>
</feature>
<feature type="compositionally biased region" description="Basic and acidic residues" evidence="9">
    <location>
        <begin position="311"/>
        <end position="330"/>
    </location>
</feature>
<dbReference type="Pfam" id="PF00194">
    <property type="entry name" value="Carb_anhydrase"/>
    <property type="match status" value="2"/>
</dbReference>
<evidence type="ECO:0000256" key="4">
    <source>
        <dbReference type="ARBA" id="ARBA00022525"/>
    </source>
</evidence>
<dbReference type="Gene3D" id="3.10.200.10">
    <property type="entry name" value="Alpha carbonic anhydrase"/>
    <property type="match status" value="2"/>
</dbReference>
<comment type="similarity">
    <text evidence="2">Belongs to the alpha-carbonic anhydrase family.</text>
</comment>
<name>A0AA89CDC6_PINIB</name>
<comment type="caution">
    <text evidence="12">The sequence shown here is derived from an EMBL/GenBank/DDBJ whole genome shotgun (WGS) entry which is preliminary data.</text>
</comment>
<feature type="region of interest" description="Disordered" evidence="9">
    <location>
        <begin position="500"/>
        <end position="524"/>
    </location>
</feature>
<feature type="compositionally biased region" description="Basic and acidic residues" evidence="9">
    <location>
        <begin position="278"/>
        <end position="287"/>
    </location>
</feature>
<keyword evidence="4" id="KW-0964">Secreted</keyword>
<keyword evidence="5" id="KW-0479">Metal-binding</keyword>
<feature type="domain" description="Alpha-carbonic anhydrase" evidence="11">
    <location>
        <begin position="44"/>
        <end position="524"/>
    </location>
</feature>
<dbReference type="PROSITE" id="PS51144">
    <property type="entry name" value="ALPHA_CA_2"/>
    <property type="match status" value="1"/>
</dbReference>